<organism evidence="4 5">
    <name type="scientific">Slackia exigua (strain ATCC 700122 / DSM 15923 / CIP 105133 / JCM 11022 / KCTC 5966 / S-7)</name>
    <dbReference type="NCBI Taxonomy" id="649764"/>
    <lineage>
        <taxon>Bacteria</taxon>
        <taxon>Bacillati</taxon>
        <taxon>Actinomycetota</taxon>
        <taxon>Coriobacteriia</taxon>
        <taxon>Eggerthellales</taxon>
        <taxon>Eggerthellaceae</taxon>
        <taxon>Slackia</taxon>
    </lineage>
</organism>
<dbReference type="GeneID" id="85006881"/>
<name>D0WEI5_SLAES</name>
<dbReference type="GO" id="GO:0005737">
    <property type="term" value="C:cytoplasm"/>
    <property type="evidence" value="ECO:0007669"/>
    <property type="project" value="UniProtKB-SubCell"/>
</dbReference>
<dbReference type="InterPro" id="IPR015946">
    <property type="entry name" value="KH_dom-like_a/b"/>
</dbReference>
<dbReference type="Pfam" id="PF13083">
    <property type="entry name" value="KH_KhpA-B"/>
    <property type="match status" value="1"/>
</dbReference>
<dbReference type="OrthoDB" id="9812389at2"/>
<dbReference type="InterPro" id="IPR020627">
    <property type="entry name" value="KhpA"/>
</dbReference>
<dbReference type="HAMAP" id="MF_00088">
    <property type="entry name" value="KhpA"/>
    <property type="match status" value="1"/>
</dbReference>
<dbReference type="PANTHER" id="PTHR34654:SF1">
    <property type="entry name" value="RNA-BINDING PROTEIN KHPA"/>
    <property type="match status" value="1"/>
</dbReference>
<evidence type="ECO:0000256" key="3">
    <source>
        <dbReference type="HAMAP-Rule" id="MF_00088"/>
    </source>
</evidence>
<accession>D0WEI5</accession>
<dbReference type="PROSITE" id="PS50084">
    <property type="entry name" value="KH_TYPE_1"/>
    <property type="match status" value="1"/>
</dbReference>
<dbReference type="RefSeq" id="WP_006361459.1">
    <property type="nucleotide sequence ID" value="NZ_GG700630.1"/>
</dbReference>
<dbReference type="GO" id="GO:0003723">
    <property type="term" value="F:RNA binding"/>
    <property type="evidence" value="ECO:0007669"/>
    <property type="project" value="UniProtKB-UniRule"/>
</dbReference>
<comment type="caution">
    <text evidence="4">The sequence shown here is derived from an EMBL/GenBank/DDBJ whole genome shotgun (WGS) entry which is preliminary data.</text>
</comment>
<dbReference type="Proteomes" id="UP000006001">
    <property type="component" value="Unassembled WGS sequence"/>
</dbReference>
<evidence type="ECO:0000313" key="5">
    <source>
        <dbReference type="Proteomes" id="UP000006001"/>
    </source>
</evidence>
<keyword evidence="1 3" id="KW-0963">Cytoplasm</keyword>
<sequence>MASTSHDIADLVRAIVEPLVDDKEAVDVASNIDESGSELVEIRVAADDCGKVIGRQGRVIKSIRVLARAALCGEGRDVSVELVED</sequence>
<dbReference type="InterPro" id="IPR009019">
    <property type="entry name" value="KH_sf_prok-type"/>
</dbReference>
<keyword evidence="5" id="KW-1185">Reference proteome</keyword>
<dbReference type="AlphaFoldDB" id="D0WEI5"/>
<reference evidence="4" key="1">
    <citation type="submission" date="2009-10" db="EMBL/GenBank/DDBJ databases">
        <authorList>
            <person name="Weinstock G."/>
            <person name="Sodergren E."/>
            <person name="Clifton S."/>
            <person name="Fulton L."/>
            <person name="Fulton B."/>
            <person name="Courtney L."/>
            <person name="Fronick C."/>
            <person name="Harrison M."/>
            <person name="Strong C."/>
            <person name="Farmer C."/>
            <person name="Delahaunty K."/>
            <person name="Markovic C."/>
            <person name="Hall O."/>
            <person name="Minx P."/>
            <person name="Tomlinson C."/>
            <person name="Mitreva M."/>
            <person name="Nelson J."/>
            <person name="Hou S."/>
            <person name="Wollam A."/>
            <person name="Pepin K.H."/>
            <person name="Johnson M."/>
            <person name="Bhonagiri V."/>
            <person name="Nash W.E."/>
            <person name="Warren W."/>
            <person name="Chinwalla A."/>
            <person name="Mardis E.R."/>
            <person name="Wilson R.K."/>
        </authorList>
    </citation>
    <scope>NUCLEOTIDE SEQUENCE [LARGE SCALE GENOMIC DNA]</scope>
    <source>
        <strain evidence="4">ATCC 700122</strain>
    </source>
</reference>
<dbReference type="STRING" id="649764.HMPREF0762_00215"/>
<comment type="function">
    <text evidence="3">A probable RNA-binding protein.</text>
</comment>
<evidence type="ECO:0000313" key="4">
    <source>
        <dbReference type="EMBL" id="EEZ62123.1"/>
    </source>
</evidence>
<dbReference type="CDD" id="cd22533">
    <property type="entry name" value="KH-II_YlqC-like"/>
    <property type="match status" value="1"/>
</dbReference>
<proteinExistence type="inferred from homology"/>
<comment type="similarity">
    <text evidence="3">Belongs to the KhpA RNA-binding protein family.</text>
</comment>
<evidence type="ECO:0000256" key="1">
    <source>
        <dbReference type="ARBA" id="ARBA00022490"/>
    </source>
</evidence>
<dbReference type="eggNOG" id="COG1837">
    <property type="taxonomic scope" value="Bacteria"/>
</dbReference>
<dbReference type="HOGENOM" id="CLU_132074_1_0_11"/>
<dbReference type="EMBL" id="ACUX02000004">
    <property type="protein sequence ID" value="EEZ62123.1"/>
    <property type="molecule type" value="Genomic_DNA"/>
</dbReference>
<protein>
    <recommendedName>
        <fullName evidence="3">RNA-binding protein KhpA</fullName>
    </recommendedName>
    <alternativeName>
        <fullName evidence="3">KH-domain protein A</fullName>
    </alternativeName>
</protein>
<gene>
    <name evidence="3" type="primary">khpA</name>
    <name evidence="4" type="ORF">HMPREF0762_00215</name>
</gene>
<comment type="subcellular location">
    <subcellularLocation>
        <location evidence="3">Cytoplasm</location>
    </subcellularLocation>
</comment>
<dbReference type="Gene3D" id="3.30.300.20">
    <property type="match status" value="1"/>
</dbReference>
<keyword evidence="2 3" id="KW-0694">RNA-binding</keyword>
<dbReference type="SUPFAM" id="SSF54814">
    <property type="entry name" value="Prokaryotic type KH domain (KH-domain type II)"/>
    <property type="match status" value="1"/>
</dbReference>
<evidence type="ECO:0000256" key="2">
    <source>
        <dbReference type="ARBA" id="ARBA00022884"/>
    </source>
</evidence>
<dbReference type="PANTHER" id="PTHR34654">
    <property type="entry name" value="UPF0109 PROTEIN SCO5592"/>
    <property type="match status" value="1"/>
</dbReference>